<dbReference type="OrthoDB" id="9770715at2"/>
<dbReference type="RefSeq" id="WP_096364474.1">
    <property type="nucleotide sequence ID" value="NZ_AP018052.1"/>
</dbReference>
<evidence type="ECO:0000259" key="1">
    <source>
        <dbReference type="PROSITE" id="PS51833"/>
    </source>
</evidence>
<dbReference type="AlphaFoldDB" id="A0A1Z4VNM4"/>
<dbReference type="Gene3D" id="1.10.3210.10">
    <property type="entry name" value="Hypothetical protein af1432"/>
    <property type="match status" value="1"/>
</dbReference>
<dbReference type="PROSITE" id="PS51833">
    <property type="entry name" value="HDOD"/>
    <property type="match status" value="1"/>
</dbReference>
<accession>A0A1Z4VNM4</accession>
<evidence type="ECO:0000313" key="3">
    <source>
        <dbReference type="Proteomes" id="UP000218765"/>
    </source>
</evidence>
<dbReference type="EMBL" id="AP018052">
    <property type="protein sequence ID" value="BAZ92948.1"/>
    <property type="molecule type" value="Genomic_DNA"/>
</dbReference>
<dbReference type="CDD" id="cd00077">
    <property type="entry name" value="HDc"/>
    <property type="match status" value="1"/>
</dbReference>
<dbReference type="SMART" id="SM00471">
    <property type="entry name" value="HDc"/>
    <property type="match status" value="1"/>
</dbReference>
<dbReference type="Proteomes" id="UP000218765">
    <property type="component" value="Chromosome"/>
</dbReference>
<sequence length="286" mass="31230">METELNTLVHRANELASLPEVVMRAVDMINDPEASAADIGNVIADDPALTARLLKIVNSPFYGFPSRIDTVSRAITVIGTLELLDLILATSVIKAFSGIPPELVNMDEFWEHSLYTGVVSRVLATRHRAPSSERFFIAGLLHDIGSLVIYRHRPEQAAMILEQARGSVVPLHILERETFGFDHGQVGAALMQTWHLPEHLIASACWHHQPLEVDEHRLEVAMVHLADVIASAVHSTASETERVPPMDARAWDLVGLPAESVDAIISEADKQFADARAAILPSASAA</sequence>
<feature type="domain" description="HDOD" evidence="1">
    <location>
        <begin position="15"/>
        <end position="210"/>
    </location>
</feature>
<dbReference type="InterPro" id="IPR013976">
    <property type="entry name" value="HDOD"/>
</dbReference>
<proteinExistence type="predicted"/>
<protein>
    <submittedName>
        <fullName evidence="2">Signal transduction protein</fullName>
    </submittedName>
</protein>
<organism evidence="2 3">
    <name type="scientific">Thiohalobacter thiocyanaticus</name>
    <dbReference type="NCBI Taxonomy" id="585455"/>
    <lineage>
        <taxon>Bacteria</taxon>
        <taxon>Pseudomonadati</taxon>
        <taxon>Pseudomonadota</taxon>
        <taxon>Gammaproteobacteria</taxon>
        <taxon>Thiohalobacterales</taxon>
        <taxon>Thiohalobacteraceae</taxon>
        <taxon>Thiohalobacter</taxon>
    </lineage>
</organism>
<gene>
    <name evidence="2" type="ORF">FOKN1_0544</name>
</gene>
<dbReference type="KEGG" id="ttc:FOKN1_0544"/>
<keyword evidence="3" id="KW-1185">Reference proteome</keyword>
<dbReference type="PANTHER" id="PTHR33525">
    <property type="match status" value="1"/>
</dbReference>
<evidence type="ECO:0000313" key="2">
    <source>
        <dbReference type="EMBL" id="BAZ92948.1"/>
    </source>
</evidence>
<dbReference type="InterPro" id="IPR003607">
    <property type="entry name" value="HD/PDEase_dom"/>
</dbReference>
<dbReference type="InterPro" id="IPR052340">
    <property type="entry name" value="RNase_Y/CdgJ"/>
</dbReference>
<dbReference type="Pfam" id="PF08668">
    <property type="entry name" value="HDOD"/>
    <property type="match status" value="1"/>
</dbReference>
<reference evidence="2 3" key="1">
    <citation type="submission" date="2017-05" db="EMBL/GenBank/DDBJ databases">
        <title>Thiocyanate degradation by Thiohalobacter thiocyanaticus FOKN1.</title>
        <authorList>
            <person name="Oshiki M."/>
            <person name="Fukushima T."/>
            <person name="Kawano S."/>
            <person name="Nakagawa J."/>
        </authorList>
    </citation>
    <scope>NUCLEOTIDE SEQUENCE [LARGE SCALE GENOMIC DNA]</scope>
    <source>
        <strain evidence="2 3">FOKN1</strain>
    </source>
</reference>
<name>A0A1Z4VNM4_9GAMM</name>
<dbReference type="SUPFAM" id="SSF109604">
    <property type="entry name" value="HD-domain/PDEase-like"/>
    <property type="match status" value="1"/>
</dbReference>
<dbReference type="PANTHER" id="PTHR33525:SF3">
    <property type="entry name" value="RIBONUCLEASE Y"/>
    <property type="match status" value="1"/>
</dbReference>